<evidence type="ECO:0000256" key="2">
    <source>
        <dbReference type="ARBA" id="ARBA00004496"/>
    </source>
</evidence>
<evidence type="ECO:0000256" key="6">
    <source>
        <dbReference type="ARBA" id="ARBA00023125"/>
    </source>
</evidence>
<organism evidence="8 9">
    <name type="scientific">Lentinula raphanica</name>
    <dbReference type="NCBI Taxonomy" id="153919"/>
    <lineage>
        <taxon>Eukaryota</taxon>
        <taxon>Fungi</taxon>
        <taxon>Dikarya</taxon>
        <taxon>Basidiomycota</taxon>
        <taxon>Agaricomycotina</taxon>
        <taxon>Agaricomycetes</taxon>
        <taxon>Agaricomycetidae</taxon>
        <taxon>Agaricales</taxon>
        <taxon>Marasmiineae</taxon>
        <taxon>Omphalotaceae</taxon>
        <taxon>Lentinula</taxon>
    </lineage>
</organism>
<dbReference type="CDD" id="cd14819">
    <property type="entry name" value="Translin"/>
    <property type="match status" value="1"/>
</dbReference>
<dbReference type="GO" id="GO:0005737">
    <property type="term" value="C:cytoplasm"/>
    <property type="evidence" value="ECO:0007669"/>
    <property type="project" value="UniProtKB-SubCell"/>
</dbReference>
<dbReference type="GO" id="GO:0005634">
    <property type="term" value="C:nucleus"/>
    <property type="evidence" value="ECO:0007669"/>
    <property type="project" value="UniProtKB-SubCell"/>
</dbReference>
<keyword evidence="9" id="KW-1185">Reference proteome</keyword>
<keyword evidence="5" id="KW-0694">RNA-binding</keyword>
<dbReference type="GO" id="GO:0003697">
    <property type="term" value="F:single-stranded DNA binding"/>
    <property type="evidence" value="ECO:0007669"/>
    <property type="project" value="InterPro"/>
</dbReference>
<dbReference type="GO" id="GO:0043565">
    <property type="term" value="F:sequence-specific DNA binding"/>
    <property type="evidence" value="ECO:0007669"/>
    <property type="project" value="InterPro"/>
</dbReference>
<evidence type="ECO:0000256" key="3">
    <source>
        <dbReference type="ARBA" id="ARBA00005902"/>
    </source>
</evidence>
<keyword evidence="4" id="KW-0963">Cytoplasm</keyword>
<dbReference type="PANTHER" id="PTHR10741">
    <property type="entry name" value="TRANSLIN AND TRANSLIN ASSOCIATED PROTEIN X"/>
    <property type="match status" value="1"/>
</dbReference>
<keyword evidence="7" id="KW-0539">Nucleus</keyword>
<dbReference type="InterPro" id="IPR033956">
    <property type="entry name" value="Translin"/>
</dbReference>
<dbReference type="SUPFAM" id="SSF74784">
    <property type="entry name" value="Translin"/>
    <property type="match status" value="1"/>
</dbReference>
<dbReference type="InterPro" id="IPR002848">
    <property type="entry name" value="Translin_fam"/>
</dbReference>
<dbReference type="InterPro" id="IPR036081">
    <property type="entry name" value="Translin_sf"/>
</dbReference>
<dbReference type="FunFam" id="1.20.58.200:FF:000002">
    <property type="entry name" value="Putative translin"/>
    <property type="match status" value="1"/>
</dbReference>
<dbReference type="GO" id="GO:0016070">
    <property type="term" value="P:RNA metabolic process"/>
    <property type="evidence" value="ECO:0007669"/>
    <property type="project" value="InterPro"/>
</dbReference>
<accession>A0AA38PHN8</accession>
<evidence type="ECO:0000256" key="5">
    <source>
        <dbReference type="ARBA" id="ARBA00022884"/>
    </source>
</evidence>
<keyword evidence="6" id="KW-0238">DNA-binding</keyword>
<evidence type="ECO:0000256" key="4">
    <source>
        <dbReference type="ARBA" id="ARBA00022490"/>
    </source>
</evidence>
<evidence type="ECO:0000313" key="9">
    <source>
        <dbReference type="Proteomes" id="UP001163846"/>
    </source>
</evidence>
<sequence length="228" mass="26130">MDSQTLDNLNQMLDHESDIRERIRDQVNEFDKKTRTVVGILSKIHSTHSESMPSLIETAQPVIHSFSETITTLASIIPPNQFWRWKDMWCNSLRTAVFAAVLSEYLTKGILLSLESTSAILGMQEEWHDRVHLAVEDYLHGLITMVNELSRLAVNAVILGDFEEPLKISAFVKEVFLGFSMLNLKNDTLRRRFDSLKYDMKKIEEVVYDVSLRKLVVKQPPVPAKPTS</sequence>
<dbReference type="AlphaFoldDB" id="A0AA38PHN8"/>
<dbReference type="InterPro" id="IPR016068">
    <property type="entry name" value="Translin_N"/>
</dbReference>
<proteinExistence type="inferred from homology"/>
<comment type="subcellular location">
    <subcellularLocation>
        <location evidence="2">Cytoplasm</location>
    </subcellularLocation>
    <subcellularLocation>
        <location evidence="1">Nucleus</location>
    </subcellularLocation>
</comment>
<dbReference type="Gene3D" id="1.20.58.200">
    <property type="entry name" value="Translin, domain 2"/>
    <property type="match status" value="1"/>
</dbReference>
<dbReference type="EMBL" id="MU805990">
    <property type="protein sequence ID" value="KAJ3842921.1"/>
    <property type="molecule type" value="Genomic_DNA"/>
</dbReference>
<evidence type="ECO:0000313" key="8">
    <source>
        <dbReference type="EMBL" id="KAJ3842921.1"/>
    </source>
</evidence>
<name>A0AA38PHN8_9AGAR</name>
<gene>
    <name evidence="8" type="ORF">F5878DRAFT_606351</name>
</gene>
<evidence type="ECO:0000256" key="7">
    <source>
        <dbReference type="ARBA" id="ARBA00023242"/>
    </source>
</evidence>
<dbReference type="GO" id="GO:0003723">
    <property type="term" value="F:RNA binding"/>
    <property type="evidence" value="ECO:0007669"/>
    <property type="project" value="UniProtKB-KW"/>
</dbReference>
<reference evidence="8" key="1">
    <citation type="submission" date="2022-08" db="EMBL/GenBank/DDBJ databases">
        <authorList>
            <consortium name="DOE Joint Genome Institute"/>
            <person name="Min B."/>
            <person name="Riley R."/>
            <person name="Sierra-Patev S."/>
            <person name="Naranjo-Ortiz M."/>
            <person name="Looney B."/>
            <person name="Konkel Z."/>
            <person name="Slot J.C."/>
            <person name="Sakamoto Y."/>
            <person name="Steenwyk J.L."/>
            <person name="Rokas A."/>
            <person name="Carro J."/>
            <person name="Camarero S."/>
            <person name="Ferreira P."/>
            <person name="Molpeceres G."/>
            <person name="Ruiz-Duenas F.J."/>
            <person name="Serrano A."/>
            <person name="Henrissat B."/>
            <person name="Drula E."/>
            <person name="Hughes K.W."/>
            <person name="Mata J.L."/>
            <person name="Ishikawa N.K."/>
            <person name="Vargas-Isla R."/>
            <person name="Ushijima S."/>
            <person name="Smith C.A."/>
            <person name="Ahrendt S."/>
            <person name="Andreopoulos W."/>
            <person name="He G."/>
            <person name="Labutti K."/>
            <person name="Lipzen A."/>
            <person name="Ng V."/>
            <person name="Sandor L."/>
            <person name="Barry K."/>
            <person name="Martinez A.T."/>
            <person name="Xiao Y."/>
            <person name="Gibbons J.G."/>
            <person name="Terashima K."/>
            <person name="Hibbett D.S."/>
            <person name="Grigoriev I.V."/>
        </authorList>
    </citation>
    <scope>NUCLEOTIDE SEQUENCE</scope>
    <source>
        <strain evidence="8">TFB9207</strain>
    </source>
</reference>
<comment type="caution">
    <text evidence="8">The sequence shown here is derived from an EMBL/GenBank/DDBJ whole genome shotgun (WGS) entry which is preliminary data.</text>
</comment>
<dbReference type="InterPro" id="IPR016069">
    <property type="entry name" value="Translin_C"/>
</dbReference>
<comment type="similarity">
    <text evidence="3">Belongs to the translin family.</text>
</comment>
<dbReference type="Gene3D" id="1.20.58.190">
    <property type="entry name" value="Translin, domain 1"/>
    <property type="match status" value="1"/>
</dbReference>
<evidence type="ECO:0000256" key="1">
    <source>
        <dbReference type="ARBA" id="ARBA00004123"/>
    </source>
</evidence>
<protein>
    <submittedName>
        <fullName evidence="8">Translin</fullName>
    </submittedName>
</protein>
<dbReference type="Pfam" id="PF01997">
    <property type="entry name" value="Translin"/>
    <property type="match status" value="1"/>
</dbReference>
<dbReference type="Proteomes" id="UP001163846">
    <property type="component" value="Unassembled WGS sequence"/>
</dbReference>